<dbReference type="RefSeq" id="XP_004035065.1">
    <property type="nucleotide sequence ID" value="XM_004035017.1"/>
</dbReference>
<name>G0QT54_ICHMU</name>
<keyword evidence="2" id="KW-1185">Reference proteome</keyword>
<organism evidence="1 2">
    <name type="scientific">Ichthyophthirius multifiliis</name>
    <name type="common">White spot disease agent</name>
    <name type="synonym">Ich</name>
    <dbReference type="NCBI Taxonomy" id="5932"/>
    <lineage>
        <taxon>Eukaryota</taxon>
        <taxon>Sar</taxon>
        <taxon>Alveolata</taxon>
        <taxon>Ciliophora</taxon>
        <taxon>Intramacronucleata</taxon>
        <taxon>Oligohymenophorea</taxon>
        <taxon>Hymenostomatida</taxon>
        <taxon>Ophryoglenina</taxon>
        <taxon>Ichthyophthirius</taxon>
    </lineage>
</organism>
<reference evidence="1 2" key="1">
    <citation type="submission" date="2011-07" db="EMBL/GenBank/DDBJ databases">
        <authorList>
            <person name="Coyne R."/>
            <person name="Brami D."/>
            <person name="Johnson J."/>
            <person name="Hostetler J."/>
            <person name="Hannick L."/>
            <person name="Clark T."/>
            <person name="Cassidy-Hanley D."/>
            <person name="Inman J."/>
        </authorList>
    </citation>
    <scope>NUCLEOTIDE SEQUENCE [LARGE SCALE GENOMIC DNA]</scope>
    <source>
        <strain evidence="1 2">G5</strain>
    </source>
</reference>
<dbReference type="STRING" id="857967.G0QT54"/>
<gene>
    <name evidence="1" type="ORF">IMG5_106310</name>
</gene>
<sequence>MEKKQREKQEQEFKKEMEFMANKPEFTMQDYKQRILDQLVKLKKGLKAKFMSGTEETEAGLLKQKTILNAFYDDELLDFKKIKFYEKREIAAVTQCTIEEKKESLCQKIKMNLTIDLDRKDIFRTK</sequence>
<dbReference type="GeneID" id="14907739"/>
<protein>
    <submittedName>
        <fullName evidence="1">Uncharacterized protein</fullName>
    </submittedName>
</protein>
<dbReference type="InParanoid" id="G0QT54"/>
<evidence type="ECO:0000313" key="2">
    <source>
        <dbReference type="Proteomes" id="UP000008983"/>
    </source>
</evidence>
<dbReference type="eggNOG" id="ENOG502R2TY">
    <property type="taxonomic scope" value="Eukaryota"/>
</dbReference>
<dbReference type="OrthoDB" id="300731at2759"/>
<dbReference type="Proteomes" id="UP000008983">
    <property type="component" value="Unassembled WGS sequence"/>
</dbReference>
<proteinExistence type="predicted"/>
<dbReference type="AlphaFoldDB" id="G0QT54"/>
<evidence type="ECO:0000313" key="1">
    <source>
        <dbReference type="EMBL" id="EGR31579.1"/>
    </source>
</evidence>
<dbReference type="EMBL" id="GL983843">
    <property type="protein sequence ID" value="EGR31579.1"/>
    <property type="molecule type" value="Genomic_DNA"/>
</dbReference>
<accession>G0QT54</accession>